<proteinExistence type="predicted"/>
<reference evidence="1 2" key="1">
    <citation type="submission" date="2017-10" db="EMBL/GenBank/DDBJ databases">
        <title>Draft genome of actinobacteria isolated from guarana (Paullinia cupana (Mart.) Ducke.</title>
        <authorList>
            <person name="Siqueira K.A."/>
            <person name="Liotti R.G."/>
            <person name="Mendes T.A."/>
            <person name="Soares M.A."/>
        </authorList>
    </citation>
    <scope>NUCLEOTIDE SEQUENCE [LARGE SCALE GENOMIC DNA]</scope>
    <source>
        <strain evidence="1 2">199</strain>
    </source>
</reference>
<sequence>MSMIPQKRLPEIVCQTPVKTDTKNLLVSTVRIGGGYYDTVIFDESDDKRHGGFSLGGYVINHSSKKAGNRDAAMNDHREALYVARTEQPFPPRGGHDASCAYVSGMTTRCTCAVDGGAR</sequence>
<keyword evidence="2" id="KW-1185">Reference proteome</keyword>
<evidence type="ECO:0000313" key="1">
    <source>
        <dbReference type="EMBL" id="RRQ81506.1"/>
    </source>
</evidence>
<protein>
    <submittedName>
        <fullName evidence="1">Uncharacterized protein</fullName>
    </submittedName>
</protein>
<evidence type="ECO:0000313" key="2">
    <source>
        <dbReference type="Proteomes" id="UP000276379"/>
    </source>
</evidence>
<name>A0A426RYW8_9ACTN</name>
<gene>
    <name evidence="1" type="ORF">CQW44_30360</name>
</gene>
<organism evidence="1 2">
    <name type="scientific">Streptomyces griseofuscus</name>
    <dbReference type="NCBI Taxonomy" id="146922"/>
    <lineage>
        <taxon>Bacteria</taxon>
        <taxon>Bacillati</taxon>
        <taxon>Actinomycetota</taxon>
        <taxon>Actinomycetes</taxon>
        <taxon>Kitasatosporales</taxon>
        <taxon>Streptomycetaceae</taxon>
        <taxon>Streptomyces</taxon>
    </lineage>
</organism>
<dbReference type="Proteomes" id="UP000276379">
    <property type="component" value="Unassembled WGS sequence"/>
</dbReference>
<accession>A0A426RYW8</accession>
<dbReference type="AlphaFoldDB" id="A0A426RYW8"/>
<dbReference type="EMBL" id="PDES01000015">
    <property type="protein sequence ID" value="RRQ81506.1"/>
    <property type="molecule type" value="Genomic_DNA"/>
</dbReference>
<comment type="caution">
    <text evidence="1">The sequence shown here is derived from an EMBL/GenBank/DDBJ whole genome shotgun (WGS) entry which is preliminary data.</text>
</comment>